<reference evidence="4" key="1">
    <citation type="submission" date="2005-09" db="EMBL/GenBank/DDBJ databases">
        <authorList>
            <person name="Mural R.J."/>
            <person name="Li P.W."/>
            <person name="Adams M.D."/>
            <person name="Amanatides P.G."/>
            <person name="Baden-Tillson H."/>
            <person name="Barnstead M."/>
            <person name="Chin S.H."/>
            <person name="Dew I."/>
            <person name="Evans C.A."/>
            <person name="Ferriera S."/>
            <person name="Flanigan M."/>
            <person name="Fosler C."/>
            <person name="Glodek A."/>
            <person name="Gu Z."/>
            <person name="Holt R.A."/>
            <person name="Jennings D."/>
            <person name="Kraft C.L."/>
            <person name="Lu F."/>
            <person name="Nguyen T."/>
            <person name="Nusskern D.R."/>
            <person name="Pfannkoch C.M."/>
            <person name="Sitter C."/>
            <person name="Sutton G.G."/>
            <person name="Venter J.C."/>
            <person name="Wang Z."/>
            <person name="Woodage T."/>
            <person name="Zheng X.H."/>
            <person name="Zhong F."/>
        </authorList>
    </citation>
    <scope>NUCLEOTIDE SEQUENCE [LARGE SCALE GENOMIC DNA]</scope>
    <source>
        <strain>BN</strain>
        <strain evidence="4">Sprague-Dawley</strain>
    </source>
</reference>
<keyword evidence="1" id="KW-0732">Signal</keyword>
<proteinExistence type="predicted"/>
<organism evidence="3 4">
    <name type="scientific">Rattus norvegicus</name>
    <name type="common">Rat</name>
    <dbReference type="NCBI Taxonomy" id="10116"/>
    <lineage>
        <taxon>Eukaryota</taxon>
        <taxon>Metazoa</taxon>
        <taxon>Chordata</taxon>
        <taxon>Craniata</taxon>
        <taxon>Vertebrata</taxon>
        <taxon>Euteleostomi</taxon>
        <taxon>Mammalia</taxon>
        <taxon>Eutheria</taxon>
        <taxon>Euarchontoglires</taxon>
        <taxon>Glires</taxon>
        <taxon>Rodentia</taxon>
        <taxon>Myomorpha</taxon>
        <taxon>Muroidea</taxon>
        <taxon>Muridae</taxon>
        <taxon>Murinae</taxon>
        <taxon>Rattus</taxon>
    </lineage>
</organism>
<accession>A6IX31</accession>
<dbReference type="InterPro" id="IPR029000">
    <property type="entry name" value="Cyclophilin-like_dom_sf"/>
</dbReference>
<name>A6IX31_RAT</name>
<evidence type="ECO:0000256" key="1">
    <source>
        <dbReference type="SAM" id="SignalP"/>
    </source>
</evidence>
<feature type="domain" description="PPIase cyclophilin-type" evidence="2">
    <location>
        <begin position="41"/>
        <end position="104"/>
    </location>
</feature>
<dbReference type="RGD" id="1303221">
    <property type="gene designation" value="Ppic"/>
</dbReference>
<dbReference type="GO" id="GO:0003755">
    <property type="term" value="F:peptidyl-prolyl cis-trans isomerase activity"/>
    <property type="evidence" value="ECO:0007669"/>
    <property type="project" value="InterPro"/>
</dbReference>
<dbReference type="EMBL" id="CH473971">
    <property type="protein sequence ID" value="EDM14462.1"/>
    <property type="molecule type" value="Genomic_DNA"/>
</dbReference>
<keyword evidence="3" id="KW-0413">Isomerase</keyword>
<dbReference type="AlphaFoldDB" id="A6IX31"/>
<sequence length="104" mass="11460">MSRGPRLLLPAVLFLGLGGLVSSSGSSGVRKRGPLVTDKVFFDVRIGDKDVGRIVIGLFGKVVPRTVENFVTLATGEVCLSLITFHQEQISIFLRTRFRDVSWR</sequence>
<evidence type="ECO:0000259" key="2">
    <source>
        <dbReference type="PROSITE" id="PS50072"/>
    </source>
</evidence>
<dbReference type="InterPro" id="IPR002130">
    <property type="entry name" value="Cyclophilin-type_PPIase_dom"/>
</dbReference>
<feature type="signal peptide" evidence="1">
    <location>
        <begin position="1"/>
        <end position="23"/>
    </location>
</feature>
<dbReference type="AGR" id="RGD:1303221"/>
<dbReference type="PROSITE" id="PS50072">
    <property type="entry name" value="CSA_PPIASE_2"/>
    <property type="match status" value="1"/>
</dbReference>
<dbReference type="Proteomes" id="UP000234681">
    <property type="component" value="Chromosome 18"/>
</dbReference>
<evidence type="ECO:0000313" key="4">
    <source>
        <dbReference type="Proteomes" id="UP000234681"/>
    </source>
</evidence>
<evidence type="ECO:0000313" key="5">
    <source>
        <dbReference type="RGD" id="1303221"/>
    </source>
</evidence>
<protein>
    <submittedName>
        <fullName evidence="3">Peptidylprolyl isomerase C, isoform CRA_b</fullName>
    </submittedName>
</protein>
<feature type="non-terminal residue" evidence="3">
    <location>
        <position position="104"/>
    </location>
</feature>
<evidence type="ECO:0000313" key="3">
    <source>
        <dbReference type="EMBL" id="EDM14462.1"/>
    </source>
</evidence>
<dbReference type="SUPFAM" id="SSF50891">
    <property type="entry name" value="Cyclophilin-like"/>
    <property type="match status" value="1"/>
</dbReference>
<feature type="chain" id="PRO_5039901617" evidence="1">
    <location>
        <begin position="24"/>
        <end position="104"/>
    </location>
</feature>
<dbReference type="Gene3D" id="2.40.100.10">
    <property type="entry name" value="Cyclophilin-like"/>
    <property type="match status" value="1"/>
</dbReference>
<gene>
    <name evidence="3 5" type="primary">Ppic</name>
    <name evidence="3" type="ORF">rCG_46882</name>
</gene>
<dbReference type="Pfam" id="PF00160">
    <property type="entry name" value="Pro_isomerase"/>
    <property type="match status" value="1"/>
</dbReference>